<name>A0A0G4E5X8_PSEFS</name>
<evidence type="ECO:0000313" key="1">
    <source>
        <dbReference type="EMBL" id="CEK42574.1"/>
    </source>
</evidence>
<dbReference type="EMBL" id="LN713927">
    <property type="protein sequence ID" value="CEK42574.1"/>
    <property type="molecule type" value="Genomic_DNA"/>
</dbReference>
<protein>
    <recommendedName>
        <fullName evidence="2">PRTRC system protein C</fullName>
    </recommendedName>
</protein>
<organism evidence="1">
    <name type="scientific">Pseudomonas fluorescens (strain SBW25)</name>
    <dbReference type="NCBI Taxonomy" id="216595"/>
    <lineage>
        <taxon>Bacteria</taxon>
        <taxon>Pseudomonadati</taxon>
        <taxon>Pseudomonadota</taxon>
        <taxon>Gammaproteobacteria</taxon>
        <taxon>Pseudomonadales</taxon>
        <taxon>Pseudomonadaceae</taxon>
        <taxon>Pseudomonas</taxon>
    </lineage>
</organism>
<gene>
    <name evidence="1" type="ORF">PQBR55_0195</name>
</gene>
<accession>A0A0G4E5X8</accession>
<sequence>MATAILTLTRTFRFSGRDLPDPDPSMSVSDVLKHYSRQFPRLNGGKAIDPVIEGDKQVYELRAGNFGDRG</sequence>
<proteinExistence type="predicted"/>
<dbReference type="Pfam" id="PF14454">
    <property type="entry name" value="Prok_Ub"/>
    <property type="match status" value="1"/>
</dbReference>
<dbReference type="RefSeq" id="WP_176456121.1">
    <property type="nucleotide sequence ID" value="NZ_LN713927.1"/>
</dbReference>
<evidence type="ECO:0008006" key="2">
    <source>
        <dbReference type="Google" id="ProtNLM"/>
    </source>
</evidence>
<reference evidence="1" key="1">
    <citation type="submission" date="2014-12" db="EMBL/GenBank/DDBJ databases">
        <authorList>
            <person name="Hall J."/>
        </authorList>
    </citation>
    <scope>NUCLEOTIDE SEQUENCE [LARGE SCALE GENOMIC DNA]</scope>
    <source>
        <strain evidence="1">SBW25</strain>
        <plasmid evidence="1">pQBR55</plasmid>
    </source>
</reference>
<dbReference type="AlphaFoldDB" id="A0A0G4E5X8"/>
<keyword evidence="1" id="KW-0614">Plasmid</keyword>
<reference evidence="1" key="2">
    <citation type="submission" date="2015-06" db="EMBL/GenBank/DDBJ databases">
        <title>Environmentally co-occuring mercury resistance plasmids are genetically and phenotypically diverse and confer variable context-dependent fitness effects.</title>
        <authorList>
            <person name="Hall J.P.J."/>
            <person name="Harrison E."/>
            <person name="Lilley A.K."/>
            <person name="Paterson S."/>
            <person name="Spiers A.J."/>
            <person name="Brockhurst M.A."/>
        </authorList>
    </citation>
    <scope>NUCLEOTIDE SEQUENCE [LARGE SCALE GENOMIC DNA]</scope>
    <source>
        <strain evidence="1">SBW25</strain>
        <plasmid evidence="1">pQBR55</plasmid>
    </source>
</reference>
<geneLocation type="plasmid" evidence="1">
    <name>pQBR55</name>
</geneLocation>
<dbReference type="InterPro" id="IPR032866">
    <property type="entry name" value="Prok_Ub"/>
</dbReference>